<accession>A0A319D1R1</accession>
<name>A0A319D1R1_9EURO</name>
<dbReference type="AlphaFoldDB" id="A0A319D1R1"/>
<gene>
    <name evidence="1" type="ORF">BO71DRAFT_403826</name>
</gene>
<dbReference type="Proteomes" id="UP000247810">
    <property type="component" value="Unassembled WGS sequence"/>
</dbReference>
<dbReference type="EMBL" id="KZ826089">
    <property type="protein sequence ID" value="PYH88477.1"/>
    <property type="molecule type" value="Genomic_DNA"/>
</dbReference>
<evidence type="ECO:0000313" key="1">
    <source>
        <dbReference type="EMBL" id="PYH88477.1"/>
    </source>
</evidence>
<dbReference type="VEuPathDB" id="FungiDB:BO71DRAFT_403826"/>
<evidence type="ECO:0000313" key="2">
    <source>
        <dbReference type="Proteomes" id="UP000247810"/>
    </source>
</evidence>
<protein>
    <submittedName>
        <fullName evidence="1">Uncharacterized protein</fullName>
    </submittedName>
</protein>
<proteinExistence type="predicted"/>
<reference evidence="1 2" key="1">
    <citation type="submission" date="2018-02" db="EMBL/GenBank/DDBJ databases">
        <title>The genomes of Aspergillus section Nigri reveals drivers in fungal speciation.</title>
        <authorList>
            <consortium name="DOE Joint Genome Institute"/>
            <person name="Vesth T.C."/>
            <person name="Nybo J."/>
            <person name="Theobald S."/>
            <person name="Brandl J."/>
            <person name="Frisvad J.C."/>
            <person name="Nielsen K.F."/>
            <person name="Lyhne E.K."/>
            <person name="Kogle M.E."/>
            <person name="Kuo A."/>
            <person name="Riley R."/>
            <person name="Clum A."/>
            <person name="Nolan M."/>
            <person name="Lipzen A."/>
            <person name="Salamov A."/>
            <person name="Henrissat B."/>
            <person name="Wiebenga A."/>
            <person name="De vries R.P."/>
            <person name="Grigoriev I.V."/>
            <person name="Mortensen U.H."/>
            <person name="Andersen M.R."/>
            <person name="Baker S.E."/>
        </authorList>
    </citation>
    <scope>NUCLEOTIDE SEQUENCE [LARGE SCALE GENOMIC DNA]</scope>
    <source>
        <strain evidence="1 2">CBS 707.79</strain>
    </source>
</reference>
<sequence>MSNIQYATHHTGKAKIVNMDLLRKIGDNNKHKAWHRSYICSGAKYCIHAEHLMFDAPEYNNVQENLELFNQLPSLGSRGFYTNQIDNLIKQETESLYSAFLHLWNKKPQERCKFQNTGISTCMAQNPVMFERNGHIFLGCPKNSDMEPWHYAFAVRRFAQIDKSYLQSLIQYGFCDISDICSFITQPTARRRFCDQTHPGSAGKLKQKPCKVRFDLYFPLNWIRFPFMILICRQKHLHYPPPPTRLPKDIADQVIRVIKEYDCLDLTTRRLMLSPRFTAIYDQFGPSTLAALHQGLRVEDRVTALIRKQRLLTYPLGTNLQGIQREYSFDQLRNSDEQWIREVHFLDNTNHFLILCCTYAQAKAFINVQHIEMDLSFKMVQGTTNVFSISAWNADVKRLITYAYVFMDQDTRRAYAIMFEKLFVMLGDVARSPVRFPHSER</sequence>
<dbReference type="OrthoDB" id="4494726at2759"/>
<keyword evidence="2" id="KW-1185">Reference proteome</keyword>
<organism evidence="1 2">
    <name type="scientific">Aspergillus ellipticus CBS 707.79</name>
    <dbReference type="NCBI Taxonomy" id="1448320"/>
    <lineage>
        <taxon>Eukaryota</taxon>
        <taxon>Fungi</taxon>
        <taxon>Dikarya</taxon>
        <taxon>Ascomycota</taxon>
        <taxon>Pezizomycotina</taxon>
        <taxon>Eurotiomycetes</taxon>
        <taxon>Eurotiomycetidae</taxon>
        <taxon>Eurotiales</taxon>
        <taxon>Aspergillaceae</taxon>
        <taxon>Aspergillus</taxon>
        <taxon>Aspergillus subgen. Circumdati</taxon>
    </lineage>
</organism>